<sequence length="124" mass="14692">MKYIITLLALPVLIKLFTKVLFLKVGRIQRKPISAEMIIANMNRKKIRSCRVEKAYNITYFNFNKALKNKEITRDQILAIRYYLEKNVHQYQHKKFENDCHFIYTALKAKDISVRDLEIVGGLI</sequence>
<dbReference type="RefSeq" id="WP_057088222.1">
    <property type="nucleotide sequence ID" value="NZ_CACRTU010000024.1"/>
</dbReference>
<organism evidence="1">
    <name type="scientific">Clostridium butyricum</name>
    <dbReference type="NCBI Taxonomy" id="1492"/>
    <lineage>
        <taxon>Bacteria</taxon>
        <taxon>Bacillati</taxon>
        <taxon>Bacillota</taxon>
        <taxon>Clostridia</taxon>
        <taxon>Eubacteriales</taxon>
        <taxon>Clostridiaceae</taxon>
        <taxon>Clostridium</taxon>
    </lineage>
</organism>
<protein>
    <submittedName>
        <fullName evidence="1">Uncharacterized protein</fullName>
    </submittedName>
</protein>
<dbReference type="EMBL" id="CACRTU010000024">
    <property type="protein sequence ID" value="VYU50684.1"/>
    <property type="molecule type" value="Genomic_DNA"/>
</dbReference>
<gene>
    <name evidence="1" type="ORF">CBLFYP62_02553</name>
</gene>
<dbReference type="AlphaFoldDB" id="A0A6N3FF15"/>
<proteinExistence type="predicted"/>
<reference evidence="1" key="1">
    <citation type="submission" date="2019-11" db="EMBL/GenBank/DDBJ databases">
        <authorList>
            <person name="Feng L."/>
        </authorList>
    </citation>
    <scope>NUCLEOTIDE SEQUENCE</scope>
    <source>
        <strain evidence="1">CButyricumLFYP62</strain>
    </source>
</reference>
<name>A0A6N3FF15_CLOBU</name>
<accession>A0A6N3FF15</accession>
<evidence type="ECO:0000313" key="1">
    <source>
        <dbReference type="EMBL" id="VYU50684.1"/>
    </source>
</evidence>